<dbReference type="AlphaFoldDB" id="A0A3M0A2P2"/>
<comment type="caution">
    <text evidence="1">The sequence shown here is derived from an EMBL/GenBank/DDBJ whole genome shotgun (WGS) entry which is preliminary data.</text>
</comment>
<keyword evidence="2" id="KW-1185">Reference proteome</keyword>
<evidence type="ECO:0000313" key="1">
    <source>
        <dbReference type="EMBL" id="RMA78714.1"/>
    </source>
</evidence>
<accession>A0A3M0A2P2</accession>
<proteinExistence type="predicted"/>
<gene>
    <name evidence="1" type="ORF">DFR27_2045</name>
</gene>
<evidence type="ECO:0000313" key="2">
    <source>
        <dbReference type="Proteomes" id="UP000267187"/>
    </source>
</evidence>
<organism evidence="1 2">
    <name type="scientific">Umboniibacter marinipuniceus</name>
    <dbReference type="NCBI Taxonomy" id="569599"/>
    <lineage>
        <taxon>Bacteria</taxon>
        <taxon>Pseudomonadati</taxon>
        <taxon>Pseudomonadota</taxon>
        <taxon>Gammaproteobacteria</taxon>
        <taxon>Cellvibrionales</taxon>
        <taxon>Cellvibrionaceae</taxon>
        <taxon>Umboniibacter</taxon>
    </lineage>
</organism>
<sequence>MAEQLSHGTWVQEDGTEIPITSVMINSALSQVRSRPGCVPDQNSLTLFHVIPSRNVRTRSFQDNVCASRRK</sequence>
<dbReference type="Proteomes" id="UP000267187">
    <property type="component" value="Unassembled WGS sequence"/>
</dbReference>
<protein>
    <submittedName>
        <fullName evidence="1">Uncharacterized protein</fullName>
    </submittedName>
</protein>
<name>A0A3M0A2P2_9GAMM</name>
<reference evidence="1 2" key="1">
    <citation type="submission" date="2018-10" db="EMBL/GenBank/DDBJ databases">
        <title>Genomic Encyclopedia of Type Strains, Phase IV (KMG-IV): sequencing the most valuable type-strain genomes for metagenomic binning, comparative biology and taxonomic classification.</title>
        <authorList>
            <person name="Goeker M."/>
        </authorList>
    </citation>
    <scope>NUCLEOTIDE SEQUENCE [LARGE SCALE GENOMIC DNA]</scope>
    <source>
        <strain evidence="1 2">DSM 25080</strain>
    </source>
</reference>
<dbReference type="EMBL" id="REFJ01000005">
    <property type="protein sequence ID" value="RMA78714.1"/>
    <property type="molecule type" value="Genomic_DNA"/>
</dbReference>